<dbReference type="SUPFAM" id="SSF51197">
    <property type="entry name" value="Clavaminate synthase-like"/>
    <property type="match status" value="1"/>
</dbReference>
<evidence type="ECO:0000259" key="1">
    <source>
        <dbReference type="PROSITE" id="PS51184"/>
    </source>
</evidence>
<name>A0A6J7WN82_9CAUD</name>
<feature type="domain" description="JmjC" evidence="1">
    <location>
        <begin position="52"/>
        <end position="198"/>
    </location>
</feature>
<evidence type="ECO:0000313" key="2">
    <source>
        <dbReference type="EMBL" id="CAB5218278.1"/>
    </source>
</evidence>
<protein>
    <submittedName>
        <fullName evidence="2">JmjC domain containing protein</fullName>
    </submittedName>
</protein>
<dbReference type="InterPro" id="IPR003347">
    <property type="entry name" value="JmjC_dom"/>
</dbReference>
<sequence length="205" mass="23203">MDIQQIKSAGLSRKVSHITNIRMPEISWDEILTILNDDLIAGEKLGQKRFTDYGFNVGNVERIPQISSFKALLGTVFGFHETRPQDFAPSAYISLTTQLGSYGKPHMDPEGVIYWQAKGSTRWDIYNSEECVVDYTSPRYELTKHGESNASYILREGDLLYLPPKTCHQVTPLSPRFGISFSVGDVIDITDEDTLFQETFDNNII</sequence>
<dbReference type="PROSITE" id="PS51184">
    <property type="entry name" value="JMJC"/>
    <property type="match status" value="1"/>
</dbReference>
<organism evidence="2">
    <name type="scientific">uncultured Caudovirales phage</name>
    <dbReference type="NCBI Taxonomy" id="2100421"/>
    <lineage>
        <taxon>Viruses</taxon>
        <taxon>Duplodnaviria</taxon>
        <taxon>Heunggongvirae</taxon>
        <taxon>Uroviricota</taxon>
        <taxon>Caudoviricetes</taxon>
        <taxon>Peduoviridae</taxon>
        <taxon>Maltschvirus</taxon>
        <taxon>Maltschvirus maltsch</taxon>
    </lineage>
</organism>
<gene>
    <name evidence="2" type="ORF">UFOVP204_160</name>
</gene>
<proteinExistence type="predicted"/>
<reference evidence="2" key="1">
    <citation type="submission" date="2020-05" db="EMBL/GenBank/DDBJ databases">
        <authorList>
            <person name="Chiriac C."/>
            <person name="Salcher M."/>
            <person name="Ghai R."/>
            <person name="Kavagutti S V."/>
        </authorList>
    </citation>
    <scope>NUCLEOTIDE SEQUENCE</scope>
</reference>
<dbReference type="EMBL" id="LR798257">
    <property type="protein sequence ID" value="CAB5218278.1"/>
    <property type="molecule type" value="Genomic_DNA"/>
</dbReference>
<accession>A0A6J7WN82</accession>
<dbReference type="Gene3D" id="2.60.120.650">
    <property type="entry name" value="Cupin"/>
    <property type="match status" value="1"/>
</dbReference>
<dbReference type="Pfam" id="PF08007">
    <property type="entry name" value="JmjC_2"/>
    <property type="match status" value="1"/>
</dbReference>